<dbReference type="Pfam" id="PF00795">
    <property type="entry name" value="CN_hydrolase"/>
    <property type="match status" value="1"/>
</dbReference>
<evidence type="ECO:0000313" key="4">
    <source>
        <dbReference type="EMBL" id="GAA4550663.1"/>
    </source>
</evidence>
<dbReference type="CDD" id="cd07564">
    <property type="entry name" value="nitrilases_CHs"/>
    <property type="match status" value="1"/>
</dbReference>
<feature type="active site" description="Proton acceptor" evidence="2">
    <location>
        <position position="31"/>
    </location>
</feature>
<evidence type="ECO:0000256" key="1">
    <source>
        <dbReference type="ARBA" id="ARBA00008129"/>
    </source>
</evidence>
<accession>A0ABP8RV91</accession>
<organism evidence="4 5">
    <name type="scientific">Pseudonocardia xishanensis</name>
    <dbReference type="NCBI Taxonomy" id="630995"/>
    <lineage>
        <taxon>Bacteria</taxon>
        <taxon>Bacillati</taxon>
        <taxon>Actinomycetota</taxon>
        <taxon>Actinomycetes</taxon>
        <taxon>Pseudonocardiales</taxon>
        <taxon>Pseudonocardiaceae</taxon>
        <taxon>Pseudonocardia</taxon>
    </lineage>
</organism>
<dbReference type="PANTHER" id="PTHR46044:SF1">
    <property type="entry name" value="CN HYDROLASE DOMAIN-CONTAINING PROTEIN"/>
    <property type="match status" value="1"/>
</dbReference>
<dbReference type="SUPFAM" id="SSF56317">
    <property type="entry name" value="Carbon-nitrogen hydrolase"/>
    <property type="match status" value="1"/>
</dbReference>
<dbReference type="PROSITE" id="PS50263">
    <property type="entry name" value="CN_HYDROLASE"/>
    <property type="match status" value="1"/>
</dbReference>
<comment type="similarity">
    <text evidence="1">Belongs to the carbon-nitrogen hydrolase superfamily. Nitrilase family.</text>
</comment>
<reference evidence="5" key="1">
    <citation type="journal article" date="2019" name="Int. J. Syst. Evol. Microbiol.">
        <title>The Global Catalogue of Microorganisms (GCM) 10K type strain sequencing project: providing services to taxonomists for standard genome sequencing and annotation.</title>
        <authorList>
            <consortium name="The Broad Institute Genomics Platform"/>
            <consortium name="The Broad Institute Genome Sequencing Center for Infectious Disease"/>
            <person name="Wu L."/>
            <person name="Ma J."/>
        </authorList>
    </citation>
    <scope>NUCLEOTIDE SEQUENCE [LARGE SCALE GENOMIC DNA]</scope>
    <source>
        <strain evidence="5">JCM 17906</strain>
    </source>
</reference>
<keyword evidence="4" id="KW-0378">Hydrolase</keyword>
<evidence type="ECO:0000256" key="2">
    <source>
        <dbReference type="PROSITE-ProRule" id="PRU10139"/>
    </source>
</evidence>
<dbReference type="Gene3D" id="3.60.110.10">
    <property type="entry name" value="Carbon-nitrogen hydrolase"/>
    <property type="match status" value="1"/>
</dbReference>
<dbReference type="PANTHER" id="PTHR46044">
    <property type="entry name" value="NITRILASE"/>
    <property type="match status" value="1"/>
</dbReference>
<comment type="caution">
    <text evidence="4">The sequence shown here is derived from an EMBL/GenBank/DDBJ whole genome shotgun (WGS) entry which is preliminary data.</text>
</comment>
<dbReference type="GO" id="GO:0016787">
    <property type="term" value="F:hydrolase activity"/>
    <property type="evidence" value="ECO:0007669"/>
    <property type="project" value="UniProtKB-KW"/>
</dbReference>
<keyword evidence="5" id="KW-1185">Reference proteome</keyword>
<sequence>MPFDAEASLSELDRLAGEAAGKGCQLVVFPEAFIGGYPRGLNFGSVFGSRDAEGREWYRRYHAAAVDLAGPVRGELARIARANDVLLVGGVIERDGGTLYCTAVWTDPELGVMNSRRKLVPTGAERIAWGNGDLARQPVIETRYGRVGVAICWENYMPLLRTYMYSQGVEIWCAPTADARDTWAASMRHIALEGRCFVLSSNQFIRRESYPEDYPVDLAQDAVMCEGGSMIVNPLGHVLAGPEREQATVLVADLDMGDIARGSLDFDPIGHYARPDLFSLEVDTRPRAVVRKSQMTY</sequence>
<gene>
    <name evidence="4" type="ORF">GCM10023175_41130</name>
</gene>
<dbReference type="Proteomes" id="UP001501598">
    <property type="component" value="Unassembled WGS sequence"/>
</dbReference>
<dbReference type="InterPro" id="IPR003010">
    <property type="entry name" value="C-N_Hydrolase"/>
</dbReference>
<dbReference type="InterPro" id="IPR036526">
    <property type="entry name" value="C-N_Hydrolase_sf"/>
</dbReference>
<dbReference type="PROSITE" id="PS00920">
    <property type="entry name" value="NITRIL_CHT_1"/>
    <property type="match status" value="1"/>
</dbReference>
<protein>
    <submittedName>
        <fullName evidence="4">Carbon-nitrogen hydrolase family protein</fullName>
    </submittedName>
</protein>
<evidence type="ECO:0000259" key="3">
    <source>
        <dbReference type="PROSITE" id="PS50263"/>
    </source>
</evidence>
<evidence type="ECO:0000313" key="5">
    <source>
        <dbReference type="Proteomes" id="UP001501598"/>
    </source>
</evidence>
<proteinExistence type="inferred from homology"/>
<name>A0ABP8RV91_9PSEU</name>
<dbReference type="InterPro" id="IPR044149">
    <property type="entry name" value="Nitrilases_CHs"/>
</dbReference>
<dbReference type="InterPro" id="IPR000132">
    <property type="entry name" value="Nitrilase/CN_hydratase_CS"/>
</dbReference>
<dbReference type="EMBL" id="BAABGT010000060">
    <property type="protein sequence ID" value="GAA4550663.1"/>
    <property type="molecule type" value="Genomic_DNA"/>
</dbReference>
<feature type="domain" description="CN hydrolase" evidence="3">
    <location>
        <begin position="1"/>
        <end position="256"/>
    </location>
</feature>